<dbReference type="InterPro" id="IPR007485">
    <property type="entry name" value="LPS_assembly_LptE"/>
</dbReference>
<keyword evidence="2" id="KW-1185">Reference proteome</keyword>
<dbReference type="Proteomes" id="UP000662783">
    <property type="component" value="Chromosome"/>
</dbReference>
<name>A0A975A2F7_9BACT</name>
<evidence type="ECO:0000313" key="1">
    <source>
        <dbReference type="EMBL" id="QSE99411.1"/>
    </source>
</evidence>
<dbReference type="AlphaFoldDB" id="A0A975A2F7"/>
<gene>
    <name evidence="1" type="ORF">JR347_14195</name>
</gene>
<sequence length="145" mass="16210">MAITAETLTIETFYNEAEGGPPDLAQTFTNKLRDYYLQNTNLTLVKNDGELQIEGVVTGYKLSPVAPTAAGGNNVGLSDLTRLTITVSATYTNTEDDTFNFENKRFSFYSDFDSNQNLTVIENRLIEEIYDQIILDIFNASVANW</sequence>
<dbReference type="Pfam" id="PF04390">
    <property type="entry name" value="LptE"/>
    <property type="match status" value="1"/>
</dbReference>
<reference evidence="1" key="1">
    <citation type="submission" date="2021-02" db="EMBL/GenBank/DDBJ databases">
        <title>Fulvivirga sp. S481 isolated from sea water.</title>
        <authorList>
            <person name="Bae S.S."/>
            <person name="Baek K."/>
        </authorList>
    </citation>
    <scope>NUCLEOTIDE SEQUENCE</scope>
    <source>
        <strain evidence="1">S481</strain>
    </source>
</reference>
<evidence type="ECO:0000313" key="2">
    <source>
        <dbReference type="Proteomes" id="UP000662783"/>
    </source>
</evidence>
<proteinExistence type="predicted"/>
<dbReference type="GO" id="GO:0019867">
    <property type="term" value="C:outer membrane"/>
    <property type="evidence" value="ECO:0007669"/>
    <property type="project" value="InterPro"/>
</dbReference>
<protein>
    <submittedName>
        <fullName evidence="1">LptE family protein</fullName>
    </submittedName>
</protein>
<dbReference type="GO" id="GO:0043165">
    <property type="term" value="P:Gram-negative-bacterium-type cell outer membrane assembly"/>
    <property type="evidence" value="ECO:0007669"/>
    <property type="project" value="InterPro"/>
</dbReference>
<dbReference type="KEGG" id="fuv:JR347_14195"/>
<accession>A0A975A2F7</accession>
<organism evidence="1 2">
    <name type="scientific">Fulvivirga lutea</name>
    <dbReference type="NCBI Taxonomy" id="2810512"/>
    <lineage>
        <taxon>Bacteria</taxon>
        <taxon>Pseudomonadati</taxon>
        <taxon>Bacteroidota</taxon>
        <taxon>Cytophagia</taxon>
        <taxon>Cytophagales</taxon>
        <taxon>Fulvivirgaceae</taxon>
        <taxon>Fulvivirga</taxon>
    </lineage>
</organism>
<dbReference type="EMBL" id="CP070608">
    <property type="protein sequence ID" value="QSE99411.1"/>
    <property type="molecule type" value="Genomic_DNA"/>
</dbReference>